<comment type="caution">
    <text evidence="6">The sequence shown here is derived from an EMBL/GenBank/DDBJ whole genome shotgun (WGS) entry which is preliminary data.</text>
</comment>
<organism evidence="6 7">
    <name type="scientific">Acuticoccus mangrovi</name>
    <dbReference type="NCBI Taxonomy" id="2796142"/>
    <lineage>
        <taxon>Bacteria</taxon>
        <taxon>Pseudomonadati</taxon>
        <taxon>Pseudomonadota</taxon>
        <taxon>Alphaproteobacteria</taxon>
        <taxon>Hyphomicrobiales</taxon>
        <taxon>Amorphaceae</taxon>
        <taxon>Acuticoccus</taxon>
    </lineage>
</organism>
<dbReference type="GO" id="GO:0003677">
    <property type="term" value="F:DNA binding"/>
    <property type="evidence" value="ECO:0007669"/>
    <property type="project" value="UniProtKB-KW"/>
</dbReference>
<dbReference type="Gene3D" id="1.10.10.10">
    <property type="entry name" value="Winged helix-like DNA-binding domain superfamily/Winged helix DNA-binding domain"/>
    <property type="match status" value="1"/>
</dbReference>
<dbReference type="AlphaFoldDB" id="A0A934IM45"/>
<accession>A0A934IM45</accession>
<dbReference type="Proteomes" id="UP000609531">
    <property type="component" value="Unassembled WGS sequence"/>
</dbReference>
<keyword evidence="3" id="KW-0238">DNA-binding</keyword>
<evidence type="ECO:0000259" key="5">
    <source>
        <dbReference type="PROSITE" id="PS50931"/>
    </source>
</evidence>
<comment type="similarity">
    <text evidence="1">Belongs to the LysR transcriptional regulatory family.</text>
</comment>
<sequence length="309" mass="33959">MVERLRHLLTLRLVQEIARTGSVRKAGELMSITPSAVQRRLQLLEEELGQPIFERLPNGMRLNPAGEVVLQHIRQQFAEVERLRGSLAELSGMRRGHVSIACSQAVVSSFLPSEIVAYQALYPDVTFNVEVLDHLAASARLADFTADMALVYDVSNPPDVDVVVTVPQRIYAVMGAGHPLAHRKTLRLDECLAHPLALPNPRFGGRVLLNRALAASGRQIMPKIECNSFEFLKAMVASNNYLTFQIPIGAPVIAGSPIVTVPVDSRDIDAGNIYFRQLRGRTLPIAAQRFADQITRSLSTYEPVLAPGA</sequence>
<dbReference type="Gene3D" id="3.40.190.290">
    <property type="match status" value="1"/>
</dbReference>
<feature type="domain" description="HTH lysR-type" evidence="5">
    <location>
        <begin position="11"/>
        <end position="63"/>
    </location>
</feature>
<name>A0A934IM45_9HYPH</name>
<evidence type="ECO:0000256" key="2">
    <source>
        <dbReference type="ARBA" id="ARBA00023015"/>
    </source>
</evidence>
<reference evidence="6" key="1">
    <citation type="submission" date="2020-12" db="EMBL/GenBank/DDBJ databases">
        <title>Bacterial taxonomy.</title>
        <authorList>
            <person name="Pan X."/>
        </authorList>
    </citation>
    <scope>NUCLEOTIDE SEQUENCE</scope>
    <source>
        <strain evidence="6">B2012</strain>
    </source>
</reference>
<dbReference type="PROSITE" id="PS50931">
    <property type="entry name" value="HTH_LYSR"/>
    <property type="match status" value="1"/>
</dbReference>
<dbReference type="InterPro" id="IPR005119">
    <property type="entry name" value="LysR_subst-bd"/>
</dbReference>
<evidence type="ECO:0000313" key="6">
    <source>
        <dbReference type="EMBL" id="MBJ3774435.1"/>
    </source>
</evidence>
<gene>
    <name evidence="6" type="ORF">JCR33_01980</name>
</gene>
<keyword evidence="7" id="KW-1185">Reference proteome</keyword>
<dbReference type="InterPro" id="IPR000847">
    <property type="entry name" value="LysR_HTH_N"/>
</dbReference>
<dbReference type="SUPFAM" id="SSF46785">
    <property type="entry name" value="Winged helix' DNA-binding domain"/>
    <property type="match status" value="1"/>
</dbReference>
<dbReference type="SUPFAM" id="SSF53850">
    <property type="entry name" value="Periplasmic binding protein-like II"/>
    <property type="match status" value="1"/>
</dbReference>
<dbReference type="InterPro" id="IPR036388">
    <property type="entry name" value="WH-like_DNA-bd_sf"/>
</dbReference>
<evidence type="ECO:0000256" key="4">
    <source>
        <dbReference type="ARBA" id="ARBA00023163"/>
    </source>
</evidence>
<keyword evidence="4" id="KW-0804">Transcription</keyword>
<dbReference type="Pfam" id="PF00126">
    <property type="entry name" value="HTH_1"/>
    <property type="match status" value="1"/>
</dbReference>
<dbReference type="InterPro" id="IPR036390">
    <property type="entry name" value="WH_DNA-bd_sf"/>
</dbReference>
<dbReference type="EMBL" id="JAEKJA010000001">
    <property type="protein sequence ID" value="MBJ3774435.1"/>
    <property type="molecule type" value="Genomic_DNA"/>
</dbReference>
<evidence type="ECO:0000313" key="7">
    <source>
        <dbReference type="Proteomes" id="UP000609531"/>
    </source>
</evidence>
<dbReference type="RefSeq" id="WP_198880316.1">
    <property type="nucleotide sequence ID" value="NZ_JAEKJA010000001.1"/>
</dbReference>
<dbReference type="PANTHER" id="PTHR30419:SF2">
    <property type="entry name" value="LYSR FAMILY TRANSCRIPTIONAL REGULATOR"/>
    <property type="match status" value="1"/>
</dbReference>
<dbReference type="GO" id="GO:0005829">
    <property type="term" value="C:cytosol"/>
    <property type="evidence" value="ECO:0007669"/>
    <property type="project" value="TreeGrafter"/>
</dbReference>
<dbReference type="GO" id="GO:0003700">
    <property type="term" value="F:DNA-binding transcription factor activity"/>
    <property type="evidence" value="ECO:0007669"/>
    <property type="project" value="InterPro"/>
</dbReference>
<dbReference type="PANTHER" id="PTHR30419">
    <property type="entry name" value="HTH-TYPE TRANSCRIPTIONAL REGULATOR YBHD"/>
    <property type="match status" value="1"/>
</dbReference>
<keyword evidence="2" id="KW-0805">Transcription regulation</keyword>
<protein>
    <submittedName>
        <fullName evidence="6">LysR family transcriptional regulator</fullName>
    </submittedName>
</protein>
<proteinExistence type="inferred from homology"/>
<dbReference type="Pfam" id="PF03466">
    <property type="entry name" value="LysR_substrate"/>
    <property type="match status" value="1"/>
</dbReference>
<dbReference type="InterPro" id="IPR050950">
    <property type="entry name" value="HTH-type_LysR_regulators"/>
</dbReference>
<evidence type="ECO:0000256" key="3">
    <source>
        <dbReference type="ARBA" id="ARBA00023125"/>
    </source>
</evidence>
<evidence type="ECO:0000256" key="1">
    <source>
        <dbReference type="ARBA" id="ARBA00009437"/>
    </source>
</evidence>